<feature type="modified residue" description="4-aspartylphosphate" evidence="7">
    <location>
        <position position="51"/>
    </location>
</feature>
<dbReference type="PANTHER" id="PTHR48111">
    <property type="entry name" value="REGULATOR OF RPOS"/>
    <property type="match status" value="1"/>
</dbReference>
<dbReference type="GO" id="GO:0006355">
    <property type="term" value="P:regulation of DNA-templated transcription"/>
    <property type="evidence" value="ECO:0007669"/>
    <property type="project" value="InterPro"/>
</dbReference>
<dbReference type="InterPro" id="IPR039420">
    <property type="entry name" value="WalR-like"/>
</dbReference>
<dbReference type="GO" id="GO:0005829">
    <property type="term" value="C:cytosol"/>
    <property type="evidence" value="ECO:0007669"/>
    <property type="project" value="TreeGrafter"/>
</dbReference>
<reference evidence="11 12" key="1">
    <citation type="submission" date="2020-07" db="EMBL/GenBank/DDBJ databases">
        <title>Genomic Encyclopedia of Type Strains, Phase IV (KMG-V): Genome sequencing to study the core and pangenomes of soil and plant-associated prokaryotes.</title>
        <authorList>
            <person name="Whitman W."/>
        </authorList>
    </citation>
    <scope>NUCLEOTIDE SEQUENCE [LARGE SCALE GENOMIC DNA]</scope>
    <source>
        <strain evidence="11 12">SAS40</strain>
    </source>
</reference>
<evidence type="ECO:0000256" key="3">
    <source>
        <dbReference type="ARBA" id="ARBA00023012"/>
    </source>
</evidence>
<dbReference type="PANTHER" id="PTHR48111:SF76">
    <property type="entry name" value="TWO-COMPONENT RESPONSE REGULATOR"/>
    <property type="match status" value="1"/>
</dbReference>
<dbReference type="AlphaFoldDB" id="A0A7Y9LJF5"/>
<evidence type="ECO:0000259" key="10">
    <source>
        <dbReference type="PROSITE" id="PS51755"/>
    </source>
</evidence>
<keyword evidence="12" id="KW-1185">Reference proteome</keyword>
<evidence type="ECO:0000313" key="11">
    <source>
        <dbReference type="EMBL" id="NYE81914.1"/>
    </source>
</evidence>
<dbReference type="SMART" id="SM00448">
    <property type="entry name" value="REC"/>
    <property type="match status" value="1"/>
</dbReference>
<evidence type="ECO:0000259" key="9">
    <source>
        <dbReference type="PROSITE" id="PS50110"/>
    </source>
</evidence>
<sequence>MRLLLIEDEPKLAASLCQGLSEAGYLVDIAHDGLQGRYLAIEGQYDLIVLDVMLPGLDGFDVLADLRKKKTTPVLMLTARDQVEDRVRGLHAGADDYLVKPFAFSELLARAHALMRRGAGGSLAEPARVRLSDVELDPRRRKAFRAGRQIDLTAQEFMLLAYFLKRQGEVLSRRELAEQLWNMTFDSDNNVIDVAVRRLRLKLDEPFDDKLLHTVRGMGYVLERRGP</sequence>
<dbReference type="CDD" id="cd19935">
    <property type="entry name" value="REC_OmpR_CusR-like"/>
    <property type="match status" value="1"/>
</dbReference>
<dbReference type="InterPro" id="IPR036388">
    <property type="entry name" value="WH-like_DNA-bd_sf"/>
</dbReference>
<dbReference type="InterPro" id="IPR006291">
    <property type="entry name" value="CusR-like"/>
</dbReference>
<evidence type="ECO:0000256" key="4">
    <source>
        <dbReference type="ARBA" id="ARBA00023015"/>
    </source>
</evidence>
<dbReference type="EMBL" id="JACBYR010000001">
    <property type="protein sequence ID" value="NYE81914.1"/>
    <property type="molecule type" value="Genomic_DNA"/>
</dbReference>
<dbReference type="GO" id="GO:0032993">
    <property type="term" value="C:protein-DNA complex"/>
    <property type="evidence" value="ECO:0007669"/>
    <property type="project" value="TreeGrafter"/>
</dbReference>
<dbReference type="Gene3D" id="1.10.10.10">
    <property type="entry name" value="Winged helix-like DNA-binding domain superfamily/Winged helix DNA-binding domain"/>
    <property type="match status" value="1"/>
</dbReference>
<keyword evidence="5 8" id="KW-0238">DNA-binding</keyword>
<evidence type="ECO:0000256" key="2">
    <source>
        <dbReference type="ARBA" id="ARBA00022553"/>
    </source>
</evidence>
<dbReference type="InterPro" id="IPR001867">
    <property type="entry name" value="OmpR/PhoB-type_DNA-bd"/>
</dbReference>
<evidence type="ECO:0000256" key="5">
    <source>
        <dbReference type="ARBA" id="ARBA00023125"/>
    </source>
</evidence>
<dbReference type="GO" id="GO:0000976">
    <property type="term" value="F:transcription cis-regulatory region binding"/>
    <property type="evidence" value="ECO:0007669"/>
    <property type="project" value="TreeGrafter"/>
</dbReference>
<accession>A0A7Y9LJF5</accession>
<dbReference type="PROSITE" id="PS50110">
    <property type="entry name" value="RESPONSE_REGULATORY"/>
    <property type="match status" value="1"/>
</dbReference>
<keyword evidence="2 7" id="KW-0597">Phosphoprotein</keyword>
<keyword evidence="3" id="KW-0902">Two-component regulatory system</keyword>
<feature type="domain" description="OmpR/PhoB-type" evidence="10">
    <location>
        <begin position="126"/>
        <end position="224"/>
    </location>
</feature>
<dbReference type="InterPro" id="IPR001789">
    <property type="entry name" value="Sig_transdc_resp-reg_receiver"/>
</dbReference>
<dbReference type="NCBIfam" id="TIGR01387">
    <property type="entry name" value="cztR_silR_copR"/>
    <property type="match status" value="1"/>
</dbReference>
<dbReference type="SMART" id="SM00862">
    <property type="entry name" value="Trans_reg_C"/>
    <property type="match status" value="1"/>
</dbReference>
<dbReference type="CDD" id="cd00383">
    <property type="entry name" value="trans_reg_C"/>
    <property type="match status" value="1"/>
</dbReference>
<evidence type="ECO:0000256" key="6">
    <source>
        <dbReference type="ARBA" id="ARBA00023163"/>
    </source>
</evidence>
<feature type="domain" description="Response regulatory" evidence="9">
    <location>
        <begin position="2"/>
        <end position="115"/>
    </location>
</feature>
<gene>
    <name evidence="11" type="ORF">FHW18_001185</name>
</gene>
<dbReference type="FunFam" id="3.40.50.2300:FF:000001">
    <property type="entry name" value="DNA-binding response regulator PhoB"/>
    <property type="match status" value="1"/>
</dbReference>
<proteinExistence type="predicted"/>
<dbReference type="Pfam" id="PF00486">
    <property type="entry name" value="Trans_reg_C"/>
    <property type="match status" value="1"/>
</dbReference>
<evidence type="ECO:0000256" key="8">
    <source>
        <dbReference type="PROSITE-ProRule" id="PRU01091"/>
    </source>
</evidence>
<dbReference type="RefSeq" id="WP_179584302.1">
    <property type="nucleotide sequence ID" value="NZ_JACBYR010000001.1"/>
</dbReference>
<dbReference type="Proteomes" id="UP000542125">
    <property type="component" value="Unassembled WGS sequence"/>
</dbReference>
<evidence type="ECO:0000256" key="7">
    <source>
        <dbReference type="PROSITE-ProRule" id="PRU00169"/>
    </source>
</evidence>
<organism evidence="11 12">
    <name type="scientific">Pigmentiphaga litoralis</name>
    <dbReference type="NCBI Taxonomy" id="516702"/>
    <lineage>
        <taxon>Bacteria</taxon>
        <taxon>Pseudomonadati</taxon>
        <taxon>Pseudomonadota</taxon>
        <taxon>Betaproteobacteria</taxon>
        <taxon>Burkholderiales</taxon>
        <taxon>Alcaligenaceae</taxon>
        <taxon>Pigmentiphaga</taxon>
    </lineage>
</organism>
<keyword evidence="1" id="KW-0104">Cadmium</keyword>
<comment type="caution">
    <text evidence="11">The sequence shown here is derived from an EMBL/GenBank/DDBJ whole genome shotgun (WGS) entry which is preliminary data.</text>
</comment>
<dbReference type="Gene3D" id="3.40.50.2300">
    <property type="match status" value="1"/>
</dbReference>
<dbReference type="PROSITE" id="PS51755">
    <property type="entry name" value="OMPR_PHOB"/>
    <property type="match status" value="1"/>
</dbReference>
<dbReference type="InterPro" id="IPR016032">
    <property type="entry name" value="Sig_transdc_resp-reg_C-effctor"/>
</dbReference>
<dbReference type="Gene3D" id="6.10.250.690">
    <property type="match status" value="1"/>
</dbReference>
<keyword evidence="6" id="KW-0804">Transcription</keyword>
<feature type="DNA-binding region" description="OmpR/PhoB-type" evidence="8">
    <location>
        <begin position="126"/>
        <end position="224"/>
    </location>
</feature>
<dbReference type="Pfam" id="PF00072">
    <property type="entry name" value="Response_reg"/>
    <property type="match status" value="1"/>
</dbReference>
<dbReference type="SUPFAM" id="SSF46894">
    <property type="entry name" value="C-terminal effector domain of the bipartite response regulators"/>
    <property type="match status" value="1"/>
</dbReference>
<dbReference type="GO" id="GO:0000156">
    <property type="term" value="F:phosphorelay response regulator activity"/>
    <property type="evidence" value="ECO:0007669"/>
    <property type="project" value="TreeGrafter"/>
</dbReference>
<name>A0A7Y9LJF5_9BURK</name>
<evidence type="ECO:0000256" key="1">
    <source>
        <dbReference type="ARBA" id="ARBA00022539"/>
    </source>
</evidence>
<evidence type="ECO:0000313" key="12">
    <source>
        <dbReference type="Proteomes" id="UP000542125"/>
    </source>
</evidence>
<keyword evidence="4" id="KW-0805">Transcription regulation</keyword>
<dbReference type="InterPro" id="IPR011006">
    <property type="entry name" value="CheY-like_superfamily"/>
</dbReference>
<protein>
    <submittedName>
        <fullName evidence="11">Heavy metal response regulator</fullName>
    </submittedName>
</protein>
<dbReference type="SUPFAM" id="SSF52172">
    <property type="entry name" value="CheY-like"/>
    <property type="match status" value="1"/>
</dbReference>
<dbReference type="FunFam" id="1.10.10.10:FF:000005">
    <property type="entry name" value="Two-component system response regulator"/>
    <property type="match status" value="1"/>
</dbReference>